<protein>
    <submittedName>
        <fullName evidence="8">Sterol desaturase family protein</fullName>
    </submittedName>
</protein>
<feature type="domain" description="Fatty acid hydroxylase" evidence="7">
    <location>
        <begin position="89"/>
        <end position="222"/>
    </location>
</feature>
<comment type="subcellular location">
    <subcellularLocation>
        <location evidence="1">Membrane</location>
    </subcellularLocation>
</comment>
<dbReference type="EMBL" id="CP089984">
    <property type="protein sequence ID" value="WXB18604.1"/>
    <property type="molecule type" value="Genomic_DNA"/>
</dbReference>
<keyword evidence="4 6" id="KW-0472">Membrane</keyword>
<sequence length="285" mass="33257">MHSFTWEIASPILIVLWAVGIIVLERLRPYDRGQKLFREGFFLDFFWYTLVQSYALGWIISLIIRFVDEETGLTRLQLVSSWPVVAQLAFFWVTHDFYIYWFHRLQHNNRYLWRIHEAHHSGHDIDWLAGSRSHALEILINQTIEYAPIVLLGAHPDVALMKGVLDATWGMYIHSNIDVRSGWLQYVINGPEMHRWHHSRIYHGTGFNFATKIAIWDWLFGTAHFPKGEKPVGYGLGDGATFPDGYIAQHVHSFRLFEDERQGTERTDSPELHAVTEAREDSRVA</sequence>
<organism evidence="8 9">
    <name type="scientific">Pendulispora albinea</name>
    <dbReference type="NCBI Taxonomy" id="2741071"/>
    <lineage>
        <taxon>Bacteria</taxon>
        <taxon>Pseudomonadati</taxon>
        <taxon>Myxococcota</taxon>
        <taxon>Myxococcia</taxon>
        <taxon>Myxococcales</taxon>
        <taxon>Sorangiineae</taxon>
        <taxon>Pendulisporaceae</taxon>
        <taxon>Pendulispora</taxon>
    </lineage>
</organism>
<dbReference type="InterPro" id="IPR006694">
    <property type="entry name" value="Fatty_acid_hydroxylase"/>
</dbReference>
<feature type="region of interest" description="Disordered" evidence="5">
    <location>
        <begin position="260"/>
        <end position="285"/>
    </location>
</feature>
<keyword evidence="2 6" id="KW-0812">Transmembrane</keyword>
<feature type="transmembrane region" description="Helical" evidence="6">
    <location>
        <begin position="45"/>
        <end position="64"/>
    </location>
</feature>
<gene>
    <name evidence="8" type="ORF">LZC94_15350</name>
</gene>
<dbReference type="Pfam" id="PF04116">
    <property type="entry name" value="FA_hydroxylase"/>
    <property type="match status" value="1"/>
</dbReference>
<evidence type="ECO:0000256" key="6">
    <source>
        <dbReference type="SAM" id="Phobius"/>
    </source>
</evidence>
<dbReference type="InterPro" id="IPR050307">
    <property type="entry name" value="Sterol_Desaturase_Related"/>
</dbReference>
<keyword evidence="3 6" id="KW-1133">Transmembrane helix</keyword>
<proteinExistence type="predicted"/>
<evidence type="ECO:0000313" key="9">
    <source>
        <dbReference type="Proteomes" id="UP001370348"/>
    </source>
</evidence>
<evidence type="ECO:0000313" key="8">
    <source>
        <dbReference type="EMBL" id="WXB18604.1"/>
    </source>
</evidence>
<evidence type="ECO:0000256" key="4">
    <source>
        <dbReference type="ARBA" id="ARBA00023136"/>
    </source>
</evidence>
<feature type="transmembrane region" description="Helical" evidence="6">
    <location>
        <begin position="6"/>
        <end position="24"/>
    </location>
</feature>
<evidence type="ECO:0000259" key="7">
    <source>
        <dbReference type="Pfam" id="PF04116"/>
    </source>
</evidence>
<reference evidence="8 9" key="1">
    <citation type="submission" date="2021-12" db="EMBL/GenBank/DDBJ databases">
        <title>Discovery of the Pendulisporaceae a myxobacterial family with distinct sporulation behavior and unique specialized metabolism.</title>
        <authorList>
            <person name="Garcia R."/>
            <person name="Popoff A."/>
            <person name="Bader C.D."/>
            <person name="Loehr J."/>
            <person name="Walesch S."/>
            <person name="Walt C."/>
            <person name="Boldt J."/>
            <person name="Bunk B."/>
            <person name="Haeckl F.J.F.P.J."/>
            <person name="Gunesch A.P."/>
            <person name="Birkelbach J."/>
            <person name="Nuebel U."/>
            <person name="Pietschmann T."/>
            <person name="Bach T."/>
            <person name="Mueller R."/>
        </authorList>
    </citation>
    <scope>NUCLEOTIDE SEQUENCE [LARGE SCALE GENOMIC DNA]</scope>
    <source>
        <strain evidence="8 9">MSr11954</strain>
    </source>
</reference>
<accession>A0ABZ2M7X1</accession>
<evidence type="ECO:0000256" key="5">
    <source>
        <dbReference type="SAM" id="MobiDB-lite"/>
    </source>
</evidence>
<feature type="transmembrane region" description="Helical" evidence="6">
    <location>
        <begin position="84"/>
        <end position="102"/>
    </location>
</feature>
<name>A0ABZ2M7X1_9BACT</name>
<dbReference type="Proteomes" id="UP001370348">
    <property type="component" value="Chromosome"/>
</dbReference>
<dbReference type="RefSeq" id="WP_394828237.1">
    <property type="nucleotide sequence ID" value="NZ_CP089984.1"/>
</dbReference>
<dbReference type="PANTHER" id="PTHR11863">
    <property type="entry name" value="STEROL DESATURASE"/>
    <property type="match status" value="1"/>
</dbReference>
<evidence type="ECO:0000256" key="3">
    <source>
        <dbReference type="ARBA" id="ARBA00022989"/>
    </source>
</evidence>
<keyword evidence="9" id="KW-1185">Reference proteome</keyword>
<evidence type="ECO:0000256" key="2">
    <source>
        <dbReference type="ARBA" id="ARBA00022692"/>
    </source>
</evidence>
<evidence type="ECO:0000256" key="1">
    <source>
        <dbReference type="ARBA" id="ARBA00004370"/>
    </source>
</evidence>